<dbReference type="InterPro" id="IPR035980">
    <property type="entry name" value="Ribosomal_bS6_sf"/>
</dbReference>
<accession>A0A2H0X966</accession>
<sequence length="96" mass="11428">METMQKYEVVTILIGNLTETEAKKIEAEIKENINKNGKILTEETWGKRRLAYKVAKQTEGFYYFYTLETDRAKVTLIKDYLRRNVKIVRFLFIKLS</sequence>
<dbReference type="NCBIfam" id="TIGR00166">
    <property type="entry name" value="S6"/>
    <property type="match status" value="1"/>
</dbReference>
<dbReference type="SUPFAM" id="SSF54995">
    <property type="entry name" value="Ribosomal protein S6"/>
    <property type="match status" value="1"/>
</dbReference>
<dbReference type="HAMAP" id="MF_00360">
    <property type="entry name" value="Ribosomal_bS6"/>
    <property type="match status" value="1"/>
</dbReference>
<keyword evidence="3 4" id="KW-0689">Ribosomal protein</keyword>
<dbReference type="GO" id="GO:0006412">
    <property type="term" value="P:translation"/>
    <property type="evidence" value="ECO:0007669"/>
    <property type="project" value="UniProtKB-UniRule"/>
</dbReference>
<evidence type="ECO:0000256" key="3">
    <source>
        <dbReference type="HAMAP-Rule" id="MF_00360"/>
    </source>
</evidence>
<comment type="similarity">
    <text evidence="1 3">Belongs to the bacterial ribosomal protein bS6 family.</text>
</comment>
<evidence type="ECO:0000313" key="5">
    <source>
        <dbReference type="Proteomes" id="UP000231098"/>
    </source>
</evidence>
<gene>
    <name evidence="3 4" type="primary">rpsF</name>
    <name evidence="4" type="ORF">COT51_02470</name>
</gene>
<dbReference type="CDD" id="cd00473">
    <property type="entry name" value="bS6"/>
    <property type="match status" value="1"/>
</dbReference>
<comment type="function">
    <text evidence="3">Binds together with bS18 to 16S ribosomal RNA.</text>
</comment>
<dbReference type="InterPro" id="IPR020814">
    <property type="entry name" value="Ribosomal_S6_plastid/chlpt"/>
</dbReference>
<keyword evidence="3" id="KW-0687">Ribonucleoprotein</keyword>
<name>A0A2H0X966_UNCKA</name>
<reference evidence="5" key="1">
    <citation type="submission" date="2017-09" db="EMBL/GenBank/DDBJ databases">
        <title>Depth-based differentiation of microbial function through sediment-hosted aquifers and enrichment of novel symbionts in the deep terrestrial subsurface.</title>
        <authorList>
            <person name="Probst A.J."/>
            <person name="Ladd B."/>
            <person name="Jarett J.K."/>
            <person name="Geller-Mcgrath D.E."/>
            <person name="Sieber C.M.K."/>
            <person name="Emerson J.B."/>
            <person name="Anantharaman K."/>
            <person name="Thomas B.C."/>
            <person name="Malmstrom R."/>
            <person name="Stieglmeier M."/>
            <person name="Klingl A."/>
            <person name="Woyke T."/>
            <person name="Ryan C.M."/>
            <person name="Banfield J.F."/>
        </authorList>
    </citation>
    <scope>NUCLEOTIDE SEQUENCE [LARGE SCALE GENOMIC DNA]</scope>
</reference>
<comment type="caution">
    <text evidence="4">The sequence shown here is derived from an EMBL/GenBank/DDBJ whole genome shotgun (WGS) entry which is preliminary data.</text>
</comment>
<dbReference type="GO" id="GO:1990904">
    <property type="term" value="C:ribonucleoprotein complex"/>
    <property type="evidence" value="ECO:0007669"/>
    <property type="project" value="UniProtKB-KW"/>
</dbReference>
<evidence type="ECO:0000313" key="4">
    <source>
        <dbReference type="EMBL" id="PIS21483.1"/>
    </source>
</evidence>
<dbReference type="Pfam" id="PF01250">
    <property type="entry name" value="Ribosomal_S6"/>
    <property type="match status" value="1"/>
</dbReference>
<dbReference type="AlphaFoldDB" id="A0A2H0X966"/>
<dbReference type="PANTHER" id="PTHR21011">
    <property type="entry name" value="MITOCHONDRIAL 28S RIBOSOMAL PROTEIN S6"/>
    <property type="match status" value="1"/>
</dbReference>
<dbReference type="InterPro" id="IPR014717">
    <property type="entry name" value="Transl_elong_EF1B/ribsomal_bS6"/>
</dbReference>
<dbReference type="Proteomes" id="UP000231098">
    <property type="component" value="Unassembled WGS sequence"/>
</dbReference>
<proteinExistence type="inferred from homology"/>
<dbReference type="EMBL" id="PEYV01000041">
    <property type="protein sequence ID" value="PIS21483.1"/>
    <property type="molecule type" value="Genomic_DNA"/>
</dbReference>
<protein>
    <recommendedName>
        <fullName evidence="2 3">Small ribosomal subunit protein bS6</fullName>
    </recommendedName>
</protein>
<evidence type="ECO:0000256" key="2">
    <source>
        <dbReference type="ARBA" id="ARBA00035294"/>
    </source>
</evidence>
<dbReference type="InterPro" id="IPR000529">
    <property type="entry name" value="Ribosomal_bS6"/>
</dbReference>
<dbReference type="PANTHER" id="PTHR21011:SF1">
    <property type="entry name" value="SMALL RIBOSOMAL SUBUNIT PROTEIN BS6M"/>
    <property type="match status" value="1"/>
</dbReference>
<dbReference type="GO" id="GO:0005840">
    <property type="term" value="C:ribosome"/>
    <property type="evidence" value="ECO:0007669"/>
    <property type="project" value="UniProtKB-KW"/>
</dbReference>
<keyword evidence="3" id="KW-0694">RNA-binding</keyword>
<dbReference type="GO" id="GO:0003735">
    <property type="term" value="F:structural constituent of ribosome"/>
    <property type="evidence" value="ECO:0007669"/>
    <property type="project" value="InterPro"/>
</dbReference>
<dbReference type="Gene3D" id="3.30.70.60">
    <property type="match status" value="1"/>
</dbReference>
<dbReference type="GO" id="GO:0005737">
    <property type="term" value="C:cytoplasm"/>
    <property type="evidence" value="ECO:0007669"/>
    <property type="project" value="UniProtKB-ARBA"/>
</dbReference>
<dbReference type="GO" id="GO:0070181">
    <property type="term" value="F:small ribosomal subunit rRNA binding"/>
    <property type="evidence" value="ECO:0007669"/>
    <property type="project" value="TreeGrafter"/>
</dbReference>
<evidence type="ECO:0000256" key="1">
    <source>
        <dbReference type="ARBA" id="ARBA00009512"/>
    </source>
</evidence>
<keyword evidence="3" id="KW-0699">rRNA-binding</keyword>
<organism evidence="4 5">
    <name type="scientific">candidate division WWE3 bacterium CG08_land_8_20_14_0_20_41_15</name>
    <dbReference type="NCBI Taxonomy" id="1975086"/>
    <lineage>
        <taxon>Bacteria</taxon>
        <taxon>Katanobacteria</taxon>
    </lineage>
</organism>